<proteinExistence type="inferred from homology"/>
<dbReference type="Proteomes" id="UP000076532">
    <property type="component" value="Unassembled WGS sequence"/>
</dbReference>
<dbReference type="Pfam" id="PF09597">
    <property type="entry name" value="SAM_Ribosomal_mS41"/>
    <property type="match status" value="1"/>
</dbReference>
<evidence type="ECO:0000256" key="1">
    <source>
        <dbReference type="ARBA" id="ARBA00004173"/>
    </source>
</evidence>
<evidence type="ECO:0000313" key="7">
    <source>
        <dbReference type="Proteomes" id="UP000076532"/>
    </source>
</evidence>
<evidence type="ECO:0000256" key="4">
    <source>
        <dbReference type="ARBA" id="ARBA00035129"/>
    </source>
</evidence>
<organism evidence="6 7">
    <name type="scientific">Athelia psychrophila</name>
    <dbReference type="NCBI Taxonomy" id="1759441"/>
    <lineage>
        <taxon>Eukaryota</taxon>
        <taxon>Fungi</taxon>
        <taxon>Dikarya</taxon>
        <taxon>Basidiomycota</taxon>
        <taxon>Agaricomycotina</taxon>
        <taxon>Agaricomycetes</taxon>
        <taxon>Agaricomycetidae</taxon>
        <taxon>Atheliales</taxon>
        <taxon>Atheliaceae</taxon>
        <taxon>Athelia</taxon>
    </lineage>
</organism>
<dbReference type="PANTHER" id="PTHR28235:SF1">
    <property type="entry name" value="SMALL RIBOSOMAL SUBUNIT PROTEIN MS41"/>
    <property type="match status" value="1"/>
</dbReference>
<dbReference type="SMART" id="SM01238">
    <property type="entry name" value="IGR"/>
    <property type="match status" value="1"/>
</dbReference>
<name>A0A166U8R3_9AGAM</name>
<gene>
    <name evidence="6" type="ORF">FIBSPDRAFT_925705</name>
</gene>
<dbReference type="PANTHER" id="PTHR28235">
    <property type="entry name" value="PROTEIN FYV4, MITOCHONDRIAL"/>
    <property type="match status" value="1"/>
</dbReference>
<dbReference type="InterPro" id="IPR019083">
    <property type="entry name" value="SAM_Ribosomal_mS41"/>
</dbReference>
<comment type="subcellular location">
    <subcellularLocation>
        <location evidence="1">Mitochondrion</location>
    </subcellularLocation>
</comment>
<keyword evidence="7" id="KW-1185">Reference proteome</keyword>
<dbReference type="STRING" id="436010.A0A166U8R3"/>
<dbReference type="InterPro" id="IPR039603">
    <property type="entry name" value="Ribosomal_mS41"/>
</dbReference>
<comment type="similarity">
    <text evidence="2">Belongs to the mitochondrion-specific ribosomal protein mS41 family.</text>
</comment>
<dbReference type="OrthoDB" id="18595at2759"/>
<sequence>MLGLNTCWRGQALNNATLFLRRSMTTALASRPTSSKVPMPNDTIKTPSDFLKAIGRSSETKVKIEDWEEFWHASGLTFKAQGLAIRDRRYILWCMERYRQALDISTFAHPPKPPKKYRGWGARFQKGKRIW</sequence>
<evidence type="ECO:0000256" key="3">
    <source>
        <dbReference type="ARBA" id="ARBA00023128"/>
    </source>
</evidence>
<accession>A0A166U8R3</accession>
<protein>
    <recommendedName>
        <fullName evidence="4">Small ribosomal subunit protein mS41</fullName>
    </recommendedName>
</protein>
<dbReference type="AlphaFoldDB" id="A0A166U8R3"/>
<keyword evidence="3" id="KW-0496">Mitochondrion</keyword>
<evidence type="ECO:0000313" key="6">
    <source>
        <dbReference type="EMBL" id="KZP31442.1"/>
    </source>
</evidence>
<evidence type="ECO:0000256" key="2">
    <source>
        <dbReference type="ARBA" id="ARBA00010492"/>
    </source>
</evidence>
<reference evidence="6 7" key="1">
    <citation type="journal article" date="2016" name="Mol. Biol. Evol.">
        <title>Comparative Genomics of Early-Diverging Mushroom-Forming Fungi Provides Insights into the Origins of Lignocellulose Decay Capabilities.</title>
        <authorList>
            <person name="Nagy L.G."/>
            <person name="Riley R."/>
            <person name="Tritt A."/>
            <person name="Adam C."/>
            <person name="Daum C."/>
            <person name="Floudas D."/>
            <person name="Sun H."/>
            <person name="Yadav J.S."/>
            <person name="Pangilinan J."/>
            <person name="Larsson K.H."/>
            <person name="Matsuura K."/>
            <person name="Barry K."/>
            <person name="Labutti K."/>
            <person name="Kuo R."/>
            <person name="Ohm R.A."/>
            <person name="Bhattacharya S.S."/>
            <person name="Shirouzu T."/>
            <person name="Yoshinaga Y."/>
            <person name="Martin F.M."/>
            <person name="Grigoriev I.V."/>
            <person name="Hibbett D.S."/>
        </authorList>
    </citation>
    <scope>NUCLEOTIDE SEQUENCE [LARGE SCALE GENOMIC DNA]</scope>
    <source>
        <strain evidence="6 7">CBS 109695</strain>
    </source>
</reference>
<dbReference type="EMBL" id="KV417489">
    <property type="protein sequence ID" value="KZP31442.1"/>
    <property type="molecule type" value="Genomic_DNA"/>
</dbReference>
<feature type="domain" description="Small ribosomal subunit protein mS41 SAM" evidence="5">
    <location>
        <begin position="47"/>
        <end position="101"/>
    </location>
</feature>
<evidence type="ECO:0000259" key="5">
    <source>
        <dbReference type="SMART" id="SM01238"/>
    </source>
</evidence>
<dbReference type="GO" id="GO:0005739">
    <property type="term" value="C:mitochondrion"/>
    <property type="evidence" value="ECO:0007669"/>
    <property type="project" value="UniProtKB-SubCell"/>
</dbReference>